<gene>
    <name evidence="2" type="ORF">QE424_001687</name>
</gene>
<proteinExistence type="predicted"/>
<organism evidence="2 3">
    <name type="scientific">Stenotrophomonas rhizophila</name>
    <dbReference type="NCBI Taxonomy" id="216778"/>
    <lineage>
        <taxon>Bacteria</taxon>
        <taxon>Pseudomonadati</taxon>
        <taxon>Pseudomonadota</taxon>
        <taxon>Gammaproteobacteria</taxon>
        <taxon>Lysobacterales</taxon>
        <taxon>Lysobacteraceae</taxon>
        <taxon>Stenotrophomonas</taxon>
    </lineage>
</organism>
<feature type="chain" id="PRO_5042977440" evidence="1">
    <location>
        <begin position="19"/>
        <end position="130"/>
    </location>
</feature>
<comment type="caution">
    <text evidence="2">The sequence shown here is derived from an EMBL/GenBank/DDBJ whole genome shotgun (WGS) entry which is preliminary data.</text>
</comment>
<dbReference type="Proteomes" id="UP001226084">
    <property type="component" value="Unassembled WGS sequence"/>
</dbReference>
<keyword evidence="1" id="KW-0732">Signal</keyword>
<reference evidence="2" key="1">
    <citation type="submission" date="2023-07" db="EMBL/GenBank/DDBJ databases">
        <title>Functional and genomic diversity of the sorghum phyllosphere microbiome.</title>
        <authorList>
            <person name="Shade A."/>
        </authorList>
    </citation>
    <scope>NUCLEOTIDE SEQUENCE</scope>
    <source>
        <strain evidence="2">SORGH_AS_0457</strain>
    </source>
</reference>
<dbReference type="EMBL" id="JAUTAS010000001">
    <property type="protein sequence ID" value="MDQ1108528.1"/>
    <property type="molecule type" value="Genomic_DNA"/>
</dbReference>
<name>A0AAP5EE74_9GAMM</name>
<dbReference type="PROSITE" id="PS51257">
    <property type="entry name" value="PROKAR_LIPOPROTEIN"/>
    <property type="match status" value="1"/>
</dbReference>
<evidence type="ECO:0000313" key="3">
    <source>
        <dbReference type="Proteomes" id="UP001226084"/>
    </source>
</evidence>
<sequence>MKKLAFLVLLLTSLSLLAACARGGDKAAETNDPKVGDLYAAVLSEFAEFQQPGEKAYGLLKVIKVEPDTVTVVTDSSAWDDEMSAKRELRGDLKEVVWDMDDEIVVARSELAEMHRKEIIFAVRHGDSAN</sequence>
<feature type="signal peptide" evidence="1">
    <location>
        <begin position="1"/>
        <end position="18"/>
    </location>
</feature>
<protein>
    <submittedName>
        <fullName evidence="2">Uncharacterized protein</fullName>
    </submittedName>
</protein>
<accession>A0AAP5EE74</accession>
<evidence type="ECO:0000256" key="1">
    <source>
        <dbReference type="SAM" id="SignalP"/>
    </source>
</evidence>
<dbReference type="AlphaFoldDB" id="A0AAP5EE74"/>
<evidence type="ECO:0000313" key="2">
    <source>
        <dbReference type="EMBL" id="MDQ1108528.1"/>
    </source>
</evidence>
<dbReference type="RefSeq" id="WP_307106902.1">
    <property type="nucleotide sequence ID" value="NZ_JAUTAS010000001.1"/>
</dbReference>